<reference evidence="3" key="2">
    <citation type="journal article" date="2023" name="MicrobiologyOpen">
        <title>Genomics of the tumorigenes clade of the family Rhizobiaceae and description of Rhizobium rhododendri sp. nov.</title>
        <authorList>
            <person name="Kuzmanovic N."/>
            <person name="diCenzo G.C."/>
            <person name="Bunk B."/>
            <person name="Sproeer C."/>
            <person name="Fruehling A."/>
            <person name="Neumann-Schaal M."/>
            <person name="Overmann J."/>
            <person name="Smalla K."/>
        </authorList>
    </citation>
    <scope>NUCLEOTIDE SEQUENCE [LARGE SCALE GENOMIC DNA]</scope>
    <source>
        <strain evidence="3">1078</strain>
        <plasmid evidence="3">pTi1078</plasmid>
    </source>
</reference>
<dbReference type="EMBL" id="CP117257">
    <property type="protein sequence ID" value="WFR98199.1"/>
    <property type="molecule type" value="Genomic_DNA"/>
</dbReference>
<dbReference type="AlphaFoldDB" id="A0AAF1KWW6"/>
<dbReference type="Proteomes" id="UP000249499">
    <property type="component" value="Plasmid pTi1078"/>
</dbReference>
<accession>A0AAF1KWW6</accession>
<name>A0AAF1KWW6_9HYPH</name>
<evidence type="ECO:0000313" key="3">
    <source>
        <dbReference type="Proteomes" id="UP000249499"/>
    </source>
</evidence>
<gene>
    <name evidence="2" type="ORF">PR017_22820</name>
</gene>
<sequence>MHNADSETLVSRENVASDLKKQIEVAEVSEAGGETPRAMPPVDPDKNEQNQQDAVSNDSQAVKVPASEPTRQTVKALKRLQRRRRSIDEDVLAAPSVVMAIDVAGTHSDDLALVSAENLRLKRLVAEHLRHQNAQLRQMLERFGIASGAS</sequence>
<reference evidence="2 3" key="1">
    <citation type="journal article" date="2018" name="Sci. Rep.">
        <title>Rhizobium tumorigenes sp. nov., a novel plant tumorigenic bacterium isolated from cane gall tumors on thornless blackberry.</title>
        <authorList>
            <person name="Kuzmanovi N."/>
            <person name="Smalla K."/>
            <person name="Gronow S."/>
            <person name="PuBawska J."/>
        </authorList>
    </citation>
    <scope>NUCLEOTIDE SEQUENCE [LARGE SCALE GENOMIC DNA]</scope>
    <source>
        <strain evidence="2 3">1078</strain>
    </source>
</reference>
<protein>
    <submittedName>
        <fullName evidence="2">Uncharacterized protein</fullName>
    </submittedName>
</protein>
<dbReference type="KEGG" id="rtu:PR017_22820"/>
<proteinExistence type="predicted"/>
<feature type="compositionally biased region" description="Polar residues" evidence="1">
    <location>
        <begin position="49"/>
        <end position="60"/>
    </location>
</feature>
<organism evidence="2 3">
    <name type="scientific">Rhizobium tumorigenes</name>
    <dbReference type="NCBI Taxonomy" id="2041385"/>
    <lineage>
        <taxon>Bacteria</taxon>
        <taxon>Pseudomonadati</taxon>
        <taxon>Pseudomonadota</taxon>
        <taxon>Alphaproteobacteria</taxon>
        <taxon>Hyphomicrobiales</taxon>
        <taxon>Rhizobiaceae</taxon>
        <taxon>Rhizobium/Agrobacterium group</taxon>
        <taxon>Rhizobium</taxon>
    </lineage>
</organism>
<keyword evidence="3" id="KW-1185">Reference proteome</keyword>
<evidence type="ECO:0000313" key="2">
    <source>
        <dbReference type="EMBL" id="WFR98199.1"/>
    </source>
</evidence>
<feature type="region of interest" description="Disordered" evidence="1">
    <location>
        <begin position="21"/>
        <end position="72"/>
    </location>
</feature>
<evidence type="ECO:0000256" key="1">
    <source>
        <dbReference type="SAM" id="MobiDB-lite"/>
    </source>
</evidence>
<keyword evidence="2" id="KW-0614">Plasmid</keyword>
<geneLocation type="plasmid" evidence="2 3">
    <name>pTi1078</name>
</geneLocation>
<dbReference type="RefSeq" id="WP_111223088.1">
    <property type="nucleotide sequence ID" value="NZ_CP117257.1"/>
</dbReference>